<evidence type="ECO:0000313" key="2">
    <source>
        <dbReference type="EnsemblPlants" id="Pp3c14_990V3.1"/>
    </source>
</evidence>
<dbReference type="EnsemblPlants" id="Pp3c14_990V3.1">
    <property type="protein sequence ID" value="Pp3c14_990V3.1"/>
    <property type="gene ID" value="Pp3c14_990"/>
</dbReference>
<dbReference type="STRING" id="3218.A0A2K1JFY5"/>
<gene>
    <name evidence="1" type="ORF">PHYPA_017845</name>
</gene>
<reference evidence="1 3" key="2">
    <citation type="journal article" date="2018" name="Plant J.">
        <title>The Physcomitrella patens chromosome-scale assembly reveals moss genome structure and evolution.</title>
        <authorList>
            <person name="Lang D."/>
            <person name="Ullrich K.K."/>
            <person name="Murat F."/>
            <person name="Fuchs J."/>
            <person name="Jenkins J."/>
            <person name="Haas F.B."/>
            <person name="Piednoel M."/>
            <person name="Gundlach H."/>
            <person name="Van Bel M."/>
            <person name="Meyberg R."/>
            <person name="Vives C."/>
            <person name="Morata J."/>
            <person name="Symeonidi A."/>
            <person name="Hiss M."/>
            <person name="Muchero W."/>
            <person name="Kamisugi Y."/>
            <person name="Saleh O."/>
            <person name="Blanc G."/>
            <person name="Decker E.L."/>
            <person name="van Gessel N."/>
            <person name="Grimwood J."/>
            <person name="Hayes R.D."/>
            <person name="Graham S.W."/>
            <person name="Gunter L.E."/>
            <person name="McDaniel S.F."/>
            <person name="Hoernstein S.N.W."/>
            <person name="Larsson A."/>
            <person name="Li F.W."/>
            <person name="Perroud P.F."/>
            <person name="Phillips J."/>
            <person name="Ranjan P."/>
            <person name="Rokshar D.S."/>
            <person name="Rothfels C.J."/>
            <person name="Schneider L."/>
            <person name="Shu S."/>
            <person name="Stevenson D.W."/>
            <person name="Thummler F."/>
            <person name="Tillich M."/>
            <person name="Villarreal Aguilar J.C."/>
            <person name="Widiez T."/>
            <person name="Wong G.K."/>
            <person name="Wymore A."/>
            <person name="Zhang Y."/>
            <person name="Zimmer A.D."/>
            <person name="Quatrano R.S."/>
            <person name="Mayer K.F.X."/>
            <person name="Goodstein D."/>
            <person name="Casacuberta J.M."/>
            <person name="Vandepoele K."/>
            <person name="Reski R."/>
            <person name="Cuming A.C."/>
            <person name="Tuskan G.A."/>
            <person name="Maumus F."/>
            <person name="Salse J."/>
            <person name="Schmutz J."/>
            <person name="Rensing S.A."/>
        </authorList>
    </citation>
    <scope>NUCLEOTIDE SEQUENCE [LARGE SCALE GENOMIC DNA]</scope>
    <source>
        <strain evidence="2 3">cv. Gransden 2004</strain>
    </source>
</reference>
<dbReference type="InParanoid" id="A0A2K1JFY5"/>
<sequence length="154" mass="17892">MDNLEKKPTRIKLLILKILTIHIRSTSLKRPYMACGKLAKLGTNVYIKNIASYMTSEEIIWCHCIIKDLGFLQNKLTILYSNFQSTIQLPLNPKFHSIIKHVDIKYYMLKERVKNQVLQIDYFSSNANLADIFTKALIPEKFKQLQAILTLDCT</sequence>
<evidence type="ECO:0000313" key="1">
    <source>
        <dbReference type="EMBL" id="PNR40443.1"/>
    </source>
</evidence>
<organism evidence="1">
    <name type="scientific">Physcomitrium patens</name>
    <name type="common">Spreading-leaved earth moss</name>
    <name type="synonym">Physcomitrella patens</name>
    <dbReference type="NCBI Taxonomy" id="3218"/>
    <lineage>
        <taxon>Eukaryota</taxon>
        <taxon>Viridiplantae</taxon>
        <taxon>Streptophyta</taxon>
        <taxon>Embryophyta</taxon>
        <taxon>Bryophyta</taxon>
        <taxon>Bryophytina</taxon>
        <taxon>Bryopsida</taxon>
        <taxon>Funariidae</taxon>
        <taxon>Funariales</taxon>
        <taxon>Funariaceae</taxon>
        <taxon>Physcomitrium</taxon>
    </lineage>
</organism>
<reference evidence="1 3" key="1">
    <citation type="journal article" date="2008" name="Science">
        <title>The Physcomitrella genome reveals evolutionary insights into the conquest of land by plants.</title>
        <authorList>
            <person name="Rensing S."/>
            <person name="Lang D."/>
            <person name="Zimmer A."/>
            <person name="Terry A."/>
            <person name="Salamov A."/>
            <person name="Shapiro H."/>
            <person name="Nishiyama T."/>
            <person name="Perroud P.-F."/>
            <person name="Lindquist E."/>
            <person name="Kamisugi Y."/>
            <person name="Tanahashi T."/>
            <person name="Sakakibara K."/>
            <person name="Fujita T."/>
            <person name="Oishi K."/>
            <person name="Shin-I T."/>
            <person name="Kuroki Y."/>
            <person name="Toyoda A."/>
            <person name="Suzuki Y."/>
            <person name="Hashimoto A."/>
            <person name="Yamaguchi K."/>
            <person name="Sugano A."/>
            <person name="Kohara Y."/>
            <person name="Fujiyama A."/>
            <person name="Anterola A."/>
            <person name="Aoki S."/>
            <person name="Ashton N."/>
            <person name="Barbazuk W.B."/>
            <person name="Barker E."/>
            <person name="Bennetzen J."/>
            <person name="Bezanilla M."/>
            <person name="Blankenship R."/>
            <person name="Cho S.H."/>
            <person name="Dutcher S."/>
            <person name="Estelle M."/>
            <person name="Fawcett J.A."/>
            <person name="Gundlach H."/>
            <person name="Hanada K."/>
            <person name="Heyl A."/>
            <person name="Hicks K.A."/>
            <person name="Hugh J."/>
            <person name="Lohr M."/>
            <person name="Mayer K."/>
            <person name="Melkozernov A."/>
            <person name="Murata T."/>
            <person name="Nelson D."/>
            <person name="Pils B."/>
            <person name="Prigge M."/>
            <person name="Reiss B."/>
            <person name="Renner T."/>
            <person name="Rombauts S."/>
            <person name="Rushton P."/>
            <person name="Sanderfoot A."/>
            <person name="Schween G."/>
            <person name="Shiu S.-H."/>
            <person name="Stueber K."/>
            <person name="Theodoulou F.L."/>
            <person name="Tu H."/>
            <person name="Van de Peer Y."/>
            <person name="Verrier P.J."/>
            <person name="Waters E."/>
            <person name="Wood A."/>
            <person name="Yang L."/>
            <person name="Cove D."/>
            <person name="Cuming A."/>
            <person name="Hasebe M."/>
            <person name="Lucas S."/>
            <person name="Mishler D.B."/>
            <person name="Reski R."/>
            <person name="Grigoriev I."/>
            <person name="Quatrano R.S."/>
            <person name="Boore J.L."/>
        </authorList>
    </citation>
    <scope>NUCLEOTIDE SEQUENCE [LARGE SCALE GENOMIC DNA]</scope>
    <source>
        <strain evidence="2 3">cv. Gransden 2004</strain>
    </source>
</reference>
<dbReference type="Gramene" id="Pp3c14_990V3.1">
    <property type="protein sequence ID" value="Pp3c14_990V3.1"/>
    <property type="gene ID" value="Pp3c14_990"/>
</dbReference>
<accession>A0A2K1JFY5</accession>
<dbReference type="EMBL" id="ABEU02000014">
    <property type="protein sequence ID" value="PNR40443.1"/>
    <property type="molecule type" value="Genomic_DNA"/>
</dbReference>
<evidence type="ECO:0000313" key="3">
    <source>
        <dbReference type="Proteomes" id="UP000006727"/>
    </source>
</evidence>
<evidence type="ECO:0008006" key="4">
    <source>
        <dbReference type="Google" id="ProtNLM"/>
    </source>
</evidence>
<proteinExistence type="predicted"/>
<dbReference type="CDD" id="cd09272">
    <property type="entry name" value="RNase_HI_RT_Ty1"/>
    <property type="match status" value="1"/>
</dbReference>
<dbReference type="AlphaFoldDB" id="A0A2K1JFY5"/>
<name>A0A2K1JFY5_PHYPA</name>
<reference evidence="2" key="3">
    <citation type="submission" date="2020-12" db="UniProtKB">
        <authorList>
            <consortium name="EnsemblPlants"/>
        </authorList>
    </citation>
    <scope>IDENTIFICATION</scope>
</reference>
<protein>
    <recommendedName>
        <fullName evidence="4">Reverse transcriptase Ty1/copia-type domain-containing protein</fullName>
    </recommendedName>
</protein>
<keyword evidence="3" id="KW-1185">Reference proteome</keyword>
<dbReference type="Proteomes" id="UP000006727">
    <property type="component" value="Chromosome 14"/>
</dbReference>